<evidence type="ECO:0000256" key="4">
    <source>
        <dbReference type="ARBA" id="ARBA00023001"/>
    </source>
</evidence>
<evidence type="ECO:0000256" key="8">
    <source>
        <dbReference type="PROSITE-ProRule" id="PRU10059"/>
    </source>
</evidence>
<comment type="catalytic activity">
    <reaction evidence="1 9">
        <text>Endohydrolysis of (1-&gt;4)-beta-D-glucosidic linkages in cellulose, lichenin and cereal beta-D-glucans.</text>
        <dbReference type="EC" id="3.2.1.4"/>
    </reaction>
</comment>
<name>A0A7C8ZRH4_OPUST</name>
<organism evidence="11">
    <name type="scientific">Opuntia streptacantha</name>
    <name type="common">Prickly pear cactus</name>
    <name type="synonym">Opuntia cardona</name>
    <dbReference type="NCBI Taxonomy" id="393608"/>
    <lineage>
        <taxon>Eukaryota</taxon>
        <taxon>Viridiplantae</taxon>
        <taxon>Streptophyta</taxon>
        <taxon>Embryophyta</taxon>
        <taxon>Tracheophyta</taxon>
        <taxon>Spermatophyta</taxon>
        <taxon>Magnoliopsida</taxon>
        <taxon>eudicotyledons</taxon>
        <taxon>Gunneridae</taxon>
        <taxon>Pentapetalae</taxon>
        <taxon>Caryophyllales</taxon>
        <taxon>Cactineae</taxon>
        <taxon>Cactaceae</taxon>
        <taxon>Opuntioideae</taxon>
        <taxon>Opuntia</taxon>
    </lineage>
</organism>
<dbReference type="GO" id="GO:0030245">
    <property type="term" value="P:cellulose catabolic process"/>
    <property type="evidence" value="ECO:0007669"/>
    <property type="project" value="UniProtKB-KW"/>
</dbReference>
<feature type="active site" evidence="8">
    <location>
        <position position="467"/>
    </location>
</feature>
<evidence type="ECO:0000313" key="11">
    <source>
        <dbReference type="EMBL" id="MBA4649879.1"/>
    </source>
</evidence>
<evidence type="ECO:0000256" key="2">
    <source>
        <dbReference type="ARBA" id="ARBA00007072"/>
    </source>
</evidence>
<keyword evidence="6 8" id="KW-0326">Glycosidase</keyword>
<protein>
    <recommendedName>
        <fullName evidence="9">Endoglucanase</fullName>
        <ecNumber evidence="9">3.2.1.4</ecNumber>
    </recommendedName>
</protein>
<evidence type="ECO:0000256" key="9">
    <source>
        <dbReference type="RuleBase" id="RU361166"/>
    </source>
</evidence>
<keyword evidence="5 8" id="KW-0119">Carbohydrate metabolism</keyword>
<evidence type="ECO:0000259" key="10">
    <source>
        <dbReference type="Pfam" id="PF00759"/>
    </source>
</evidence>
<sequence length="566" mass="64035">MFWEKELRPIYFQSLKSVENQFKREERPLCLSSLKPLFRGKRDRELRMKRKSAAFVVHCALLTLVSVLTVRSKASNFDYGDALSKSLLYFEAQRSGRLPYNQRVLWRDHSALTDGLEQGVDLVGGYYDAGDHVKFGLPMAFTVTMLSWGVLEYGDAIQNVGEFQHALEAIKWGTDYFIKAHTSPHILWAEVGDGDTDHYCWQRPEDMTTSRQAYRIDEGNPGSDLAGETAAAMAAASIVFRKINPHYSHLLLHHAQQLFEFGDKYRGKYDENFGEVVKSYYASVSGYKDELLWAALWLYKATDNPDYLNYAVDNANTFGGIGWAITEFSWDVKFAGVQILATQFLHNEKHKQHAEVLRKYQAKAGYYLCSCLNKNNNGSNVQRTPGGLLYVRQWNNMQYVSSAAFLLTIHSDFLRSTNELLHCPEGALSPDEILGFVESQVDYILGSNPKNMSYLVGYGSNYPKKVHHRGASIVSYRENKAFIGCTQGYDNWYGRSEPNPNVLVGALVGGPDYHDEFKDNRGNYMQTEACTYNTAPLVGVFAKLNKLDRVHGIVTEGHSSLFASSK</sequence>
<evidence type="ECO:0000256" key="1">
    <source>
        <dbReference type="ARBA" id="ARBA00000966"/>
    </source>
</evidence>
<dbReference type="PROSITE" id="PS00592">
    <property type="entry name" value="GH9_2"/>
    <property type="match status" value="1"/>
</dbReference>
<dbReference type="InterPro" id="IPR012341">
    <property type="entry name" value="6hp_glycosidase-like_sf"/>
</dbReference>
<keyword evidence="7 8" id="KW-0624">Polysaccharide degradation</keyword>
<keyword evidence="3 8" id="KW-0378">Hydrolase</keyword>
<dbReference type="InterPro" id="IPR001701">
    <property type="entry name" value="Glyco_hydro_9"/>
</dbReference>
<proteinExistence type="inferred from homology"/>
<evidence type="ECO:0000256" key="7">
    <source>
        <dbReference type="ARBA" id="ARBA00023326"/>
    </source>
</evidence>
<reference evidence="11" key="1">
    <citation type="journal article" date="2013" name="J. Plant Res.">
        <title>Effect of fungi and light on seed germination of three Opuntia species from semiarid lands of central Mexico.</title>
        <authorList>
            <person name="Delgado-Sanchez P."/>
            <person name="Jimenez-Bremont J.F."/>
            <person name="Guerrero-Gonzalez Mde L."/>
            <person name="Flores J."/>
        </authorList>
    </citation>
    <scope>NUCLEOTIDE SEQUENCE</scope>
    <source>
        <tissue evidence="11">Cladode</tissue>
    </source>
</reference>
<feature type="domain" description="Glycoside hydrolase family 9" evidence="10">
    <location>
        <begin position="79"/>
        <end position="540"/>
    </location>
</feature>
<keyword evidence="4 9" id="KW-0136">Cellulose degradation</keyword>
<accession>A0A7C8ZRH4</accession>
<dbReference type="EMBL" id="GISG01162350">
    <property type="protein sequence ID" value="MBA4649879.1"/>
    <property type="molecule type" value="Transcribed_RNA"/>
</dbReference>
<evidence type="ECO:0000256" key="3">
    <source>
        <dbReference type="ARBA" id="ARBA00022801"/>
    </source>
</evidence>
<dbReference type="EC" id="3.2.1.4" evidence="9"/>
<dbReference type="SUPFAM" id="SSF48208">
    <property type="entry name" value="Six-hairpin glycosidases"/>
    <property type="match status" value="1"/>
</dbReference>
<reference evidence="11" key="2">
    <citation type="submission" date="2020-07" db="EMBL/GenBank/DDBJ databases">
        <authorList>
            <person name="Vera ALvarez R."/>
            <person name="Arias-Moreno D.M."/>
            <person name="Jimenez-Jacinto V."/>
            <person name="Jimenez-Bremont J.F."/>
            <person name="Swaminathan K."/>
            <person name="Moose S.P."/>
            <person name="Guerrero-Gonzalez M.L."/>
            <person name="Marino-Ramirez L."/>
            <person name="Landsman D."/>
            <person name="Rodriguez-Kessler M."/>
            <person name="Delgado-Sanchez P."/>
        </authorList>
    </citation>
    <scope>NUCLEOTIDE SEQUENCE</scope>
    <source>
        <tissue evidence="11">Cladode</tissue>
    </source>
</reference>
<dbReference type="FunFam" id="1.50.10.10:FF:000020">
    <property type="entry name" value="Endoglucanase"/>
    <property type="match status" value="1"/>
</dbReference>
<dbReference type="GO" id="GO:0008810">
    <property type="term" value="F:cellulase activity"/>
    <property type="evidence" value="ECO:0007669"/>
    <property type="project" value="UniProtKB-EC"/>
</dbReference>
<evidence type="ECO:0000256" key="6">
    <source>
        <dbReference type="ARBA" id="ARBA00023295"/>
    </source>
</evidence>
<dbReference type="Pfam" id="PF00759">
    <property type="entry name" value="Glyco_hydro_9"/>
    <property type="match status" value="1"/>
</dbReference>
<comment type="similarity">
    <text evidence="2 8 9">Belongs to the glycosyl hydrolase 9 (cellulase E) family.</text>
</comment>
<dbReference type="AlphaFoldDB" id="A0A7C8ZRH4"/>
<dbReference type="Gene3D" id="1.50.10.10">
    <property type="match status" value="1"/>
</dbReference>
<evidence type="ECO:0000256" key="5">
    <source>
        <dbReference type="ARBA" id="ARBA00023277"/>
    </source>
</evidence>
<dbReference type="InterPro" id="IPR008928">
    <property type="entry name" value="6-hairpin_glycosidase_sf"/>
</dbReference>
<dbReference type="PANTHER" id="PTHR22298">
    <property type="entry name" value="ENDO-1,4-BETA-GLUCANASE"/>
    <property type="match status" value="1"/>
</dbReference>
<dbReference type="InterPro" id="IPR018221">
    <property type="entry name" value="Glyco_hydro_9_His_AS"/>
</dbReference>